<dbReference type="AlphaFoldDB" id="A0A521F641"/>
<keyword evidence="3" id="KW-1185">Reference proteome</keyword>
<reference evidence="2 3" key="1">
    <citation type="submission" date="2017-05" db="EMBL/GenBank/DDBJ databases">
        <authorList>
            <person name="Varghese N."/>
            <person name="Submissions S."/>
        </authorList>
    </citation>
    <scope>NUCLEOTIDE SEQUENCE [LARGE SCALE GENOMIC DNA]</scope>
    <source>
        <strain evidence="2 3">DSM 21985</strain>
    </source>
</reference>
<dbReference type="InterPro" id="IPR015946">
    <property type="entry name" value="KH_dom-like_a/b"/>
</dbReference>
<proteinExistence type="inferred from homology"/>
<dbReference type="GO" id="GO:0006979">
    <property type="term" value="P:response to oxidative stress"/>
    <property type="evidence" value="ECO:0007669"/>
    <property type="project" value="InterPro"/>
</dbReference>
<dbReference type="EMBL" id="FXTP01000015">
    <property type="protein sequence ID" value="SMO91617.1"/>
    <property type="molecule type" value="Genomic_DNA"/>
</dbReference>
<evidence type="ECO:0000256" key="1">
    <source>
        <dbReference type="ARBA" id="ARBA00007378"/>
    </source>
</evidence>
<dbReference type="PANTHER" id="PTHR33797:SF2">
    <property type="entry name" value="ORGANIC HYDROPEROXIDE RESISTANCE PROTEIN-LIKE"/>
    <property type="match status" value="1"/>
</dbReference>
<dbReference type="NCBIfam" id="TIGR03561">
    <property type="entry name" value="organ_hyd_perox"/>
    <property type="match status" value="1"/>
</dbReference>
<evidence type="ECO:0000313" key="3">
    <source>
        <dbReference type="Proteomes" id="UP000317557"/>
    </source>
</evidence>
<sequence>MGKMIYKTSAKAEGGREGKVKSEDGVLDLQVAVPESMGGSGGAFTNPEQLFAAGYAACFDSALNYVAKAADKEIESKTTATVGLNAQSATDLDLEVTLDIEISGVDKDDAQKLLEKAHATCPYSKALDGNVDVTVNLK</sequence>
<dbReference type="InterPro" id="IPR003718">
    <property type="entry name" value="OsmC/Ohr_fam"/>
</dbReference>
<dbReference type="OrthoDB" id="9797508at2"/>
<accession>A0A521F641</accession>
<dbReference type="PANTHER" id="PTHR33797">
    <property type="entry name" value="ORGANIC HYDROPEROXIDE RESISTANCE PROTEIN-LIKE"/>
    <property type="match status" value="1"/>
</dbReference>
<name>A0A521F641_9BACT</name>
<comment type="similarity">
    <text evidence="1">Belongs to the OsmC/Ohr family.</text>
</comment>
<dbReference type="InterPro" id="IPR036102">
    <property type="entry name" value="OsmC/Ohrsf"/>
</dbReference>
<gene>
    <name evidence="2" type="ORF">SAMN06265219_11599</name>
</gene>
<dbReference type="Proteomes" id="UP000317557">
    <property type="component" value="Unassembled WGS sequence"/>
</dbReference>
<dbReference type="Gene3D" id="3.30.300.20">
    <property type="match status" value="1"/>
</dbReference>
<organism evidence="2 3">
    <name type="scientific">Gracilimonas mengyeensis</name>
    <dbReference type="NCBI Taxonomy" id="1302730"/>
    <lineage>
        <taxon>Bacteria</taxon>
        <taxon>Pseudomonadati</taxon>
        <taxon>Balneolota</taxon>
        <taxon>Balneolia</taxon>
        <taxon>Balneolales</taxon>
        <taxon>Balneolaceae</taxon>
        <taxon>Gracilimonas</taxon>
    </lineage>
</organism>
<dbReference type="SUPFAM" id="SSF82784">
    <property type="entry name" value="OsmC-like"/>
    <property type="match status" value="1"/>
</dbReference>
<dbReference type="InterPro" id="IPR019953">
    <property type="entry name" value="OHR"/>
</dbReference>
<dbReference type="Pfam" id="PF02566">
    <property type="entry name" value="OsmC"/>
    <property type="match status" value="1"/>
</dbReference>
<dbReference type="Gene3D" id="2.20.25.10">
    <property type="match status" value="1"/>
</dbReference>
<evidence type="ECO:0000313" key="2">
    <source>
        <dbReference type="EMBL" id="SMO91617.1"/>
    </source>
</evidence>
<dbReference type="RefSeq" id="WP_142455661.1">
    <property type="nucleotide sequence ID" value="NZ_FXTP01000015.1"/>
</dbReference>
<protein>
    <submittedName>
        <fullName evidence="2">Peroxiredoxin, Ohr subfamily</fullName>
    </submittedName>
</protein>